<accession>A0ABP3TRU0</accession>
<gene>
    <name evidence="2" type="ORF">GCM10009430_12450</name>
</gene>
<dbReference type="RefSeq" id="WP_343911497.1">
    <property type="nucleotide sequence ID" value="NZ_BAAAGE010000001.1"/>
</dbReference>
<dbReference type="EMBL" id="BAAAGE010000001">
    <property type="protein sequence ID" value="GAA0716601.1"/>
    <property type="molecule type" value="Genomic_DNA"/>
</dbReference>
<evidence type="ECO:0000313" key="3">
    <source>
        <dbReference type="Proteomes" id="UP001501758"/>
    </source>
</evidence>
<feature type="signal peptide" evidence="1">
    <location>
        <begin position="1"/>
        <end position="19"/>
    </location>
</feature>
<dbReference type="Proteomes" id="UP001501758">
    <property type="component" value="Unassembled WGS sequence"/>
</dbReference>
<reference evidence="3" key="1">
    <citation type="journal article" date="2019" name="Int. J. Syst. Evol. Microbiol.">
        <title>The Global Catalogue of Microorganisms (GCM) 10K type strain sequencing project: providing services to taxonomists for standard genome sequencing and annotation.</title>
        <authorList>
            <consortium name="The Broad Institute Genomics Platform"/>
            <consortium name="The Broad Institute Genome Sequencing Center for Infectious Disease"/>
            <person name="Wu L."/>
            <person name="Ma J."/>
        </authorList>
    </citation>
    <scope>NUCLEOTIDE SEQUENCE [LARGE SCALE GENOMIC DNA]</scope>
    <source>
        <strain evidence="3">JCM 15974</strain>
    </source>
</reference>
<organism evidence="2 3">
    <name type="scientific">Aquimarina litoralis</name>
    <dbReference type="NCBI Taxonomy" id="584605"/>
    <lineage>
        <taxon>Bacteria</taxon>
        <taxon>Pseudomonadati</taxon>
        <taxon>Bacteroidota</taxon>
        <taxon>Flavobacteriia</taxon>
        <taxon>Flavobacteriales</taxon>
        <taxon>Flavobacteriaceae</taxon>
        <taxon>Aquimarina</taxon>
    </lineage>
</organism>
<name>A0ABP3TRU0_9FLAO</name>
<comment type="caution">
    <text evidence="2">The sequence shown here is derived from an EMBL/GenBank/DDBJ whole genome shotgun (WGS) entry which is preliminary data.</text>
</comment>
<keyword evidence="3" id="KW-1185">Reference proteome</keyword>
<evidence type="ECO:0000256" key="1">
    <source>
        <dbReference type="SAM" id="SignalP"/>
    </source>
</evidence>
<sequence>MKQYYLLLLLLLFVVPAQASTEDGEDKKTTSKEVAAPLPAMMMSRSFADLDIKIEKDIQTLVKSSEGQDFWQNELYERFESDTIVNNLHGKAEAVIDELIEGDKFLESLKEYLTGQQPVTLPIGIKKKVGNSDFIMGVSQIKIGKDYSELEVFVRLMLPQVDDTGKRRELFFGASGVKLSHKGGLFGDADLVLLGDVGIPFQGKEVMMILKGGFDLKTGDLDKKTYVTIDCDGFKELGLAVDVEFSRNKLLPVNANNKVDNTPIPGTNRLKKVTTSFELVASDWNDILVEINMPRFQVPSLKNTIFELNTAIFDFSDLRNSSGMQWPKDYKETYLIAGEEDLWRGVYVQSVTVVLPEQFQRKGSNERISFGAEKLLIDNNGVSGNFEAENVLPINQGNADGWQISVDRLQLNFVAGSLSGAGFGGALVLPVTTETVSGTQTEKYIDDDGNEQSRLSNIDYESGATVLVYNAVIDPLNEEYILNASPEESIAFNVFKAKATLTSNSFVELKLTEGKFRPKAVLHGNMAIKGSNSGDSSATATADFQGITFRDFQLQTVSPIISIGHAGYTGEVSFGKFPVTISEIGIRAEDDIAALDFTISINLMGSGDGGFSGAGSLSIEGDLKQGDGFEKWKFKRIKLRRVEIKADIGFKIEGFVEFREDDPVYGNGFAGMVKAEFSGGIAVTISATFGKTDFRYWYVDGLVEGLNIIIPPVFAITGFGGGASYRMRKDRFSSTIGIGSSGVNYVPDRESGLTVKAMMLFSIANGDSLVNGGFGFEVAFNSRGGINRVSLYGEAHMLQIPGFDDAGDEITENFGGIVENESQMPDAVENQLKETDLIEASKAIYPAVMTGQKGLNAYMAIEMDFQADTFHGTFELYIDVLGGVFKGIGPGGRAAWAVIHFGPGEWYIHIGTPSDPVGIKIGVGSVALTSKSYFMMGDYMPPSPPPPPQVAEILGLDAEVLDYMRDENALEAGRGVAFGASLDFDTGDMTFLMFYARFNAGFGFDIMVKDYGDTACKGSGQIGINGWYANGQSYVYLQGSLGISFKLFGKRKKIPIIEAGAATLMQAKLPNPVWFRGYIGGYYNLLGGLVKGRFRFELQFGEECEVISGGSPLADIKIIGGISPRDKTNEVDVFAVPQVAFNMQIGSEIPVEDDDFNVNYYRFKLDDFWIKDDTGKIISGDAKLNNTNELLSFTSDEILPPETPMSLHVSVTFEQKVNKEWVPATYNGEVLKEEETISFVTGTAPDYIPLENIVYSYPVIGQQYFFPKEYNKAYIKLKRGQSYLFSLDEGWSQRAYFSDEYDMAVESSVSYNAGEKMVNIPMPQIENSKTLMIKLLTLPPGAASSNTTENYTTTGDGENTLEVRNVSIEGLATNPDTIEMLSYEFTTSAHDTFREKVENKNLTSSLREIIYADVHKLKAVVADGEAFDLTELVGSTYSENKPLIQVEAKLDDSYYQNEIYPLIYKNYPIKPQFTVDRDINELGLPPKKGMDQLTWYQTYLENEVNSGYLRERLPHTYNLPIYYKADFIDIQYKVVNAYLGNPSSYQNEIEQYHYIINGIFPYIKPGNYNSTYRYVLPGGINGTSANFTYVNPN</sequence>
<protein>
    <submittedName>
        <fullName evidence="2">Uncharacterized protein</fullName>
    </submittedName>
</protein>
<feature type="chain" id="PRO_5046102999" evidence="1">
    <location>
        <begin position="20"/>
        <end position="1593"/>
    </location>
</feature>
<keyword evidence="1" id="KW-0732">Signal</keyword>
<evidence type="ECO:0000313" key="2">
    <source>
        <dbReference type="EMBL" id="GAA0716601.1"/>
    </source>
</evidence>
<proteinExistence type="predicted"/>